<gene>
    <name evidence="7" type="primary">ygiD</name>
    <name evidence="7" type="ORF">ABFZ84_09530</name>
</gene>
<protein>
    <submittedName>
        <fullName evidence="7">4,5-DOPA dioxygenase extradiol</fullName>
        <ecNumber evidence="7">1.13.11.29</ecNumber>
    </submittedName>
</protein>
<evidence type="ECO:0000256" key="1">
    <source>
        <dbReference type="ARBA" id="ARBA00001947"/>
    </source>
</evidence>
<evidence type="ECO:0000256" key="2">
    <source>
        <dbReference type="ARBA" id="ARBA00007581"/>
    </source>
</evidence>
<comment type="similarity">
    <text evidence="2">Belongs to the DODA-type extradiol aromatic ring-opening dioxygenase family.</text>
</comment>
<comment type="cofactor">
    <cofactor evidence="1">
        <name>Zn(2+)</name>
        <dbReference type="ChEBI" id="CHEBI:29105"/>
    </cofactor>
</comment>
<evidence type="ECO:0000313" key="8">
    <source>
        <dbReference type="Proteomes" id="UP001560685"/>
    </source>
</evidence>
<reference evidence="7 8" key="1">
    <citation type="submission" date="2024-05" db="EMBL/GenBank/DDBJ databases">
        <title>Three bacterial strains, DH-69, EH-24, and ECK-19 isolated from coastal sediments.</title>
        <authorList>
            <person name="Ye Y.-Q."/>
            <person name="Du Z.-J."/>
        </authorList>
    </citation>
    <scope>NUCLEOTIDE SEQUENCE [LARGE SCALE GENOMIC DNA]</scope>
    <source>
        <strain evidence="7 8">ECK-19</strain>
    </source>
</reference>
<dbReference type="PIRSF" id="PIRSF006157">
    <property type="entry name" value="Doxgns_DODA"/>
    <property type="match status" value="1"/>
</dbReference>
<keyword evidence="3" id="KW-0479">Metal-binding</keyword>
<keyword evidence="7" id="KW-0223">Dioxygenase</keyword>
<dbReference type="CDD" id="cd07363">
    <property type="entry name" value="45_DOPA_Dioxygenase"/>
    <property type="match status" value="1"/>
</dbReference>
<keyword evidence="8" id="KW-1185">Reference proteome</keyword>
<dbReference type="InterPro" id="IPR014436">
    <property type="entry name" value="Extradiol_dOase_DODA"/>
</dbReference>
<dbReference type="SUPFAM" id="SSF53213">
    <property type="entry name" value="LigB-like"/>
    <property type="match status" value="1"/>
</dbReference>
<dbReference type="NCBIfam" id="NF007914">
    <property type="entry name" value="PRK10628.1"/>
    <property type="match status" value="1"/>
</dbReference>
<dbReference type="PANTHER" id="PTHR30096">
    <property type="entry name" value="4,5-DOPA DIOXYGENASE EXTRADIOL-LIKE PROTEIN"/>
    <property type="match status" value="1"/>
</dbReference>
<proteinExistence type="inferred from homology"/>
<dbReference type="GO" id="GO:0050297">
    <property type="term" value="F:stizolobate synthase activity"/>
    <property type="evidence" value="ECO:0007669"/>
    <property type="project" value="UniProtKB-EC"/>
</dbReference>
<evidence type="ECO:0000259" key="6">
    <source>
        <dbReference type="Pfam" id="PF02900"/>
    </source>
</evidence>
<organism evidence="7 8">
    <name type="scientific">Hyphococcus lacteus</name>
    <dbReference type="NCBI Taxonomy" id="3143536"/>
    <lineage>
        <taxon>Bacteria</taxon>
        <taxon>Pseudomonadati</taxon>
        <taxon>Pseudomonadota</taxon>
        <taxon>Alphaproteobacteria</taxon>
        <taxon>Parvularculales</taxon>
        <taxon>Parvularculaceae</taxon>
        <taxon>Hyphococcus</taxon>
    </lineage>
</organism>
<evidence type="ECO:0000256" key="4">
    <source>
        <dbReference type="ARBA" id="ARBA00022833"/>
    </source>
</evidence>
<dbReference type="Pfam" id="PF02900">
    <property type="entry name" value="LigB"/>
    <property type="match status" value="1"/>
</dbReference>
<feature type="domain" description="Extradiol ring-cleavage dioxygenase class III enzyme subunit B" evidence="6">
    <location>
        <begin position="20"/>
        <end position="255"/>
    </location>
</feature>
<comment type="caution">
    <text evidence="7">The sequence shown here is derived from an EMBL/GenBank/DDBJ whole genome shotgun (WGS) entry which is preliminary data.</text>
</comment>
<evidence type="ECO:0000313" key="7">
    <source>
        <dbReference type="EMBL" id="MEX6633785.1"/>
    </source>
</evidence>
<dbReference type="Gene3D" id="3.40.830.10">
    <property type="entry name" value="LigB-like"/>
    <property type="match status" value="1"/>
</dbReference>
<keyword evidence="5 7" id="KW-0560">Oxidoreductase</keyword>
<dbReference type="PANTHER" id="PTHR30096:SF0">
    <property type="entry name" value="4,5-DOPA DIOXYGENASE EXTRADIOL-LIKE PROTEIN"/>
    <property type="match status" value="1"/>
</dbReference>
<evidence type="ECO:0000256" key="3">
    <source>
        <dbReference type="ARBA" id="ARBA00022723"/>
    </source>
</evidence>
<dbReference type="InterPro" id="IPR004183">
    <property type="entry name" value="Xdiol_dOase_suB"/>
</dbReference>
<sequence>MADSRMPVVFYGHGSPTIARETNSTTKTWREIAKSLPKPKAILTISAHWQTRGVAVTAMERPQTIHDFGRGLGADLFQIQYPAPGDPELAKRVKALLEPSVPVALDQRWGLDHGTWSVLMKAFPDADIPVVQLSMDATKEPEWHLELGRKLQPLRDEGILIIGTGNIVHNLGVMDWNEAAKPYDWATRFNDYVKGCVVRKDGDGLANYLNAGQDAARSVPSDDHYLPLLYAVGAAGDDYKVKFNPDFIIYKSLSMTTITFR</sequence>
<accession>A0ABV3Z4Q6</accession>
<dbReference type="EMBL" id="JBEHZE010000001">
    <property type="protein sequence ID" value="MEX6633785.1"/>
    <property type="molecule type" value="Genomic_DNA"/>
</dbReference>
<evidence type="ECO:0000256" key="5">
    <source>
        <dbReference type="ARBA" id="ARBA00023002"/>
    </source>
</evidence>
<dbReference type="EC" id="1.13.11.29" evidence="7"/>
<keyword evidence="4" id="KW-0862">Zinc</keyword>
<dbReference type="Proteomes" id="UP001560685">
    <property type="component" value="Unassembled WGS sequence"/>
</dbReference>
<dbReference type="RefSeq" id="WP_369313783.1">
    <property type="nucleotide sequence ID" value="NZ_JBEHZE010000001.1"/>
</dbReference>
<name>A0ABV3Z4Q6_9PROT</name>